<feature type="transmembrane region" description="Helical" evidence="7">
    <location>
        <begin position="26"/>
        <end position="48"/>
    </location>
</feature>
<protein>
    <recommendedName>
        <fullName evidence="8">ComEC/Rec2-related protein domain-containing protein</fullName>
    </recommendedName>
</protein>
<dbReference type="PANTHER" id="PTHR30619">
    <property type="entry name" value="DNA INTERNALIZATION/COMPETENCE PROTEIN COMEC/REC2"/>
    <property type="match status" value="1"/>
</dbReference>
<dbReference type="InterPro" id="IPR052159">
    <property type="entry name" value="Competence_DNA_uptake"/>
</dbReference>
<evidence type="ECO:0000313" key="10">
    <source>
        <dbReference type="Proteomes" id="UP001064971"/>
    </source>
</evidence>
<comment type="subcellular location">
    <subcellularLocation>
        <location evidence="1">Cell membrane</location>
        <topology evidence="1">Multi-pass membrane protein</topology>
    </subcellularLocation>
</comment>
<dbReference type="RefSeq" id="WP_319993727.1">
    <property type="nucleotide sequence ID" value="NZ_AP026560.1"/>
</dbReference>
<organism evidence="9 10">
    <name type="scientific">Deinococcus aetherius</name>
    <dbReference type="NCBI Taxonomy" id="200252"/>
    <lineage>
        <taxon>Bacteria</taxon>
        <taxon>Thermotogati</taxon>
        <taxon>Deinococcota</taxon>
        <taxon>Deinococci</taxon>
        <taxon>Deinococcales</taxon>
        <taxon>Deinococcaceae</taxon>
        <taxon>Deinococcus</taxon>
    </lineage>
</organism>
<gene>
    <name evidence="9" type="ORF">DAETH_09610</name>
</gene>
<keyword evidence="2" id="KW-1003">Cell membrane</keyword>
<dbReference type="Proteomes" id="UP001064971">
    <property type="component" value="Chromosome"/>
</dbReference>
<evidence type="ECO:0000256" key="1">
    <source>
        <dbReference type="ARBA" id="ARBA00004651"/>
    </source>
</evidence>
<dbReference type="EMBL" id="AP026560">
    <property type="protein sequence ID" value="BDP40992.1"/>
    <property type="molecule type" value="Genomic_DNA"/>
</dbReference>
<feature type="domain" description="ComEC/Rec2-related protein" evidence="8">
    <location>
        <begin position="228"/>
        <end position="339"/>
    </location>
</feature>
<sequence length="346" mass="36299">MLGRHAAAPGGRAFTPSPTRAASGRLAWSVPLACGVMSGILLGLGVWWGLLVGVLGAALAVLDGRAALALLALVGAGLGFGSERLNAARPDRMAPWVGAQVTLTGEWDGQFLRLEDPPARVAVSPKPRVPPGRVVLSGRLVRPEGQDVPGGFDQAAWLRGQGGLFVPAPTTVLVGARLRRNTPEGGPHGWFRRGLTVGLGEREAALMQAVELGDRGDIGREDFGEGYSVRDAFARSGLSHLMALSGQNVALLTGAVVWLLMWLRVPLGWRYAGALLFLGPYLLLVGVSPSIFRAVLMGGAVLLAYAIGRGRPDPYGVIALAAALCLLPFPLWLLDVGFLICTMLST</sequence>
<dbReference type="Pfam" id="PF03772">
    <property type="entry name" value="Competence"/>
    <property type="match status" value="1"/>
</dbReference>
<proteinExistence type="predicted"/>
<feature type="transmembrane region" description="Helical" evidence="7">
    <location>
        <begin position="291"/>
        <end position="308"/>
    </location>
</feature>
<dbReference type="PANTHER" id="PTHR30619:SF1">
    <property type="entry name" value="RECOMBINATION PROTEIN 2"/>
    <property type="match status" value="1"/>
</dbReference>
<evidence type="ECO:0000256" key="4">
    <source>
        <dbReference type="ARBA" id="ARBA00022989"/>
    </source>
</evidence>
<evidence type="ECO:0000256" key="5">
    <source>
        <dbReference type="ARBA" id="ARBA00023136"/>
    </source>
</evidence>
<keyword evidence="10" id="KW-1185">Reference proteome</keyword>
<dbReference type="NCBIfam" id="TIGR00360">
    <property type="entry name" value="ComEC_N-term"/>
    <property type="match status" value="1"/>
</dbReference>
<feature type="transmembrane region" description="Helical" evidence="7">
    <location>
        <begin position="54"/>
        <end position="80"/>
    </location>
</feature>
<feature type="transmembrane region" description="Helical" evidence="7">
    <location>
        <begin position="314"/>
        <end position="341"/>
    </location>
</feature>
<keyword evidence="4 7" id="KW-1133">Transmembrane helix</keyword>
<evidence type="ECO:0000259" key="8">
    <source>
        <dbReference type="Pfam" id="PF03772"/>
    </source>
</evidence>
<evidence type="ECO:0000313" key="9">
    <source>
        <dbReference type="EMBL" id="BDP40992.1"/>
    </source>
</evidence>
<evidence type="ECO:0000256" key="2">
    <source>
        <dbReference type="ARBA" id="ARBA00022475"/>
    </source>
</evidence>
<feature type="region of interest" description="Disordered" evidence="6">
    <location>
        <begin position="1"/>
        <end position="20"/>
    </location>
</feature>
<keyword evidence="3 7" id="KW-0812">Transmembrane</keyword>
<reference evidence="9" key="1">
    <citation type="submission" date="2022-07" db="EMBL/GenBank/DDBJ databases">
        <title>Complete Genome Sequence of the Radioresistant Bacterium Deinococcus aetherius ST0316, Isolated from the Air Dust collected in Lower Stratosphere above Japan.</title>
        <authorList>
            <person name="Satoh K."/>
            <person name="Hagiwara K."/>
            <person name="Katsumata K."/>
            <person name="Kubo A."/>
            <person name="Yokobori S."/>
            <person name="Yamagishi A."/>
            <person name="Oono Y."/>
            <person name="Narumi I."/>
        </authorList>
    </citation>
    <scope>NUCLEOTIDE SEQUENCE</scope>
    <source>
        <strain evidence="9">ST0316</strain>
    </source>
</reference>
<evidence type="ECO:0000256" key="7">
    <source>
        <dbReference type="SAM" id="Phobius"/>
    </source>
</evidence>
<keyword evidence="5 7" id="KW-0472">Membrane</keyword>
<name>A0ABM8AB30_9DEIO</name>
<feature type="transmembrane region" description="Helical" evidence="7">
    <location>
        <begin position="267"/>
        <end position="284"/>
    </location>
</feature>
<feature type="transmembrane region" description="Helical" evidence="7">
    <location>
        <begin position="241"/>
        <end position="261"/>
    </location>
</feature>
<evidence type="ECO:0000256" key="6">
    <source>
        <dbReference type="SAM" id="MobiDB-lite"/>
    </source>
</evidence>
<dbReference type="InterPro" id="IPR004477">
    <property type="entry name" value="ComEC_N"/>
</dbReference>
<evidence type="ECO:0000256" key="3">
    <source>
        <dbReference type="ARBA" id="ARBA00022692"/>
    </source>
</evidence>
<accession>A0ABM8AB30</accession>